<comment type="subcellular location">
    <subcellularLocation>
        <location evidence="1">Nucleus</location>
    </subcellularLocation>
</comment>
<dbReference type="GO" id="GO:0000417">
    <property type="term" value="C:HIR complex"/>
    <property type="evidence" value="ECO:0007669"/>
    <property type="project" value="TreeGrafter"/>
</dbReference>
<dbReference type="GeneID" id="28940744"/>
<dbReference type="EMBL" id="LFWA01000009">
    <property type="protein sequence ID" value="KTW29610.1"/>
    <property type="molecule type" value="Genomic_DNA"/>
</dbReference>
<dbReference type="GO" id="GO:0006325">
    <property type="term" value="P:chromatin organization"/>
    <property type="evidence" value="ECO:0007669"/>
    <property type="project" value="InterPro"/>
</dbReference>
<dbReference type="RefSeq" id="XP_018229441.1">
    <property type="nucleotide sequence ID" value="XM_018374489.1"/>
</dbReference>
<evidence type="ECO:0000256" key="1">
    <source>
        <dbReference type="ARBA" id="ARBA00004123"/>
    </source>
</evidence>
<comment type="similarity">
    <text evidence="2">Belongs to the HIR3 family.</text>
</comment>
<proteinExistence type="inferred from homology"/>
<dbReference type="VEuPathDB" id="FungiDB:T551_02226"/>
<comment type="caution">
    <text evidence="4">The sequence shown here is derived from an EMBL/GenBank/DDBJ whole genome shotgun (WGS) entry which is preliminary data.</text>
</comment>
<reference evidence="5" key="1">
    <citation type="journal article" date="2016" name="Nat. Commun.">
        <title>Genome analysis of three Pneumocystis species reveals adaptation mechanisms to life exclusively in mammalian hosts.</title>
        <authorList>
            <person name="Ma L."/>
            <person name="Chen Z."/>
            <person name="Huang D.W."/>
            <person name="Kutty G."/>
            <person name="Ishihara M."/>
            <person name="Wang H."/>
            <person name="Abouelleil A."/>
            <person name="Bishop L."/>
            <person name="Davey E."/>
            <person name="Deng R."/>
            <person name="Deng X."/>
            <person name="Fan L."/>
            <person name="Fantoni G."/>
            <person name="Fitzgerald M."/>
            <person name="Gogineni E."/>
            <person name="Goldberg J.M."/>
            <person name="Handley G."/>
            <person name="Hu X."/>
            <person name="Huber C."/>
            <person name="Jiao X."/>
            <person name="Jones K."/>
            <person name="Levin J.Z."/>
            <person name="Liu Y."/>
            <person name="Macdonald P."/>
            <person name="Melnikov A."/>
            <person name="Raley C."/>
            <person name="Sassi M."/>
            <person name="Sherman B.T."/>
            <person name="Song X."/>
            <person name="Sykes S."/>
            <person name="Tran B."/>
            <person name="Walsh L."/>
            <person name="Xia Y."/>
            <person name="Yang J."/>
            <person name="Young S."/>
            <person name="Zeng Q."/>
            <person name="Zheng X."/>
            <person name="Stephens R."/>
            <person name="Nusbaum C."/>
            <person name="Birren B.W."/>
            <person name="Azadi P."/>
            <person name="Lempicki R.A."/>
            <person name="Cuomo C.A."/>
            <person name="Kovacs J.A."/>
        </authorList>
    </citation>
    <scope>NUCLEOTIDE SEQUENCE [LARGE SCALE GENOMIC DNA]</scope>
    <source>
        <strain evidence="5">RU7</strain>
    </source>
</reference>
<evidence type="ECO:0000313" key="4">
    <source>
        <dbReference type="EMBL" id="KTW29610.1"/>
    </source>
</evidence>
<keyword evidence="5" id="KW-1185">Reference proteome</keyword>
<dbReference type="PANTHER" id="PTHR15502:SF7">
    <property type="entry name" value="CALCINEURIN-BINDING PROTEIN CABIN-1"/>
    <property type="match status" value="1"/>
</dbReference>
<dbReference type="GO" id="GO:0031491">
    <property type="term" value="F:nucleosome binding"/>
    <property type="evidence" value="ECO:0007669"/>
    <property type="project" value="TreeGrafter"/>
</dbReference>
<sequence length="1689" mass="197262">MKKVNFVALNTLPETAIDIENHTKEVQIETGLKLYQRALSFQYAKNWSAAAKVYEELLNLDILKPSFIEELCNVASERMTRLIYLVYKNHGSFIFDTMVSSNFKDDHGLLMLCTCLKNYSIALKYDHDDLALWMKVSRVSEDLGLNRIFRFSLESIIYSEIGLLIDREYSVDCTSYGNILSPEVYKSFIKLNSLLHSIKDFSSLLRIPCFDMKIAFQEKKFINLAKMDFYFQNNFSLILKFPERSIDSITTMLTSFLINRYEKSDFEFYSRIEFIENQRHIDKCLSETNDTETHGSQIIVTLQNDFGFSEMFQELSVDVDNSKISLEPHSDINNINDSELTLSKINLDNDNIDSLRNSKKRHLNDENYEKSLRVSKRIRDKDGMNLNHEEKDICFVNSLNEIFSKVEMYFGEYSKFTFSSTDTFGNDVADKLRQSLYCGFLTEDVVNDVIQEKNFSMFPRVFYLDLSKHLDISVNINGNENLAVIDEFESFINSDKYSLEEISLEWFKRFTFYSYSGLDTLYFQKKWSSRLSNAIIEIAINVEIECLCFFKNVLKKKIFCDSYINDGITIQIETGILRILEWAQTILELFLNYYVKNERSDYFEKTETDDLIFQKQRICRWKLLVNDLMFAYGISFDNLQTNSDMINLLLRYKFCNAIILEYFGALHESVIKEYQYIKDYMLQLGDVSVIYFPNCEVISEISLFRIDLEISKLKTVDFFTSVFVSSRLMEYNLVIEKLRPVLQGSSRLNKLFHFSLVDEFLLKAPIDFKLQLWSLLQNAYHNLSQVEDALWCCLKALSSITAYFDSSLYKNAMTEQQRTIFILKRLFSACQLISYALQCLIEHDKILSSLSNDIISESLSSLLVILRLLLIFCFFEDFIIDNNSCVPKFSSNEAFDNKLHNMQVQSWCFAYCLYKEILLRKETDKRSFYMDITKFLCLIHEELGIRGYCSLSDGVLLRILQTELLNSGSFFLTSEIIQCLHCRFGLSFGTESFYPFDHYTEPSNIDYFSAEQILPFILSLINRRRSGLILPRADIKTALDRIYNVLENIPNSKGIVMLSLVRFIKKTVSNAFNFTLIDAYLSESIRLNDIIACQHGLLKINTMEIKNLNNNSEAFALALSDINFIQAEIHISMFRSRGKTTSTRGTDDLELALKYLMADLSLNPWRMSSWHALGLTFGWLSDDELAWSAEYIYNEQKSISELRKKSLKAYMMAFSLFISSFNNDMNDNLVYSFSNLQYDFGLQLYTSVHPPLDMEPFISRYLQFYNGPDGLLKREFINDISYHKIIELSMKCFLFASKNMSGDWKCFYMLGKTLGKLKHDPKQVLDQYLRAVKLVPRKTAVSGQAIIIEPDYKLVSSIVKYIEGDYIDLETAMMYLREIGYNDGISELETPAKKDDIIEICLIVLKRIRLADKKHWHHRPVFRCAKIFESQFKIQSAKDELENLFSIRTFGKSVINIWRPDFERPGRHFYYAKKYTLYFITLLDKTNDRDGLKLLLKRLRKASSSIYHHRYVWEKLCTVYLDLLRRNASIPECPNIVWDIPLVIFNFVATKFEELFLSNTISDTYGIDNIRDVLELKKINSGLFNVEIIDQFLIDIYFNIYLSFSKEISILDNSLIDLNNMFNKRENISNYLEESNTYVNINKTNIAFSDTTNNLDKSVLVNNNNFVLVSRKDVLSRLSFFCKITKQNN</sequence>
<keyword evidence="3" id="KW-0539">Nucleus</keyword>
<gene>
    <name evidence="4" type="ORF">T551_02226</name>
</gene>
<name>A0A0W4ZML5_PNEJ7</name>
<evidence type="ECO:0008006" key="6">
    <source>
        <dbReference type="Google" id="ProtNLM"/>
    </source>
</evidence>
<dbReference type="GO" id="GO:0005634">
    <property type="term" value="C:nucleus"/>
    <property type="evidence" value="ECO:0007669"/>
    <property type="project" value="UniProtKB-SubCell"/>
</dbReference>
<evidence type="ECO:0000313" key="5">
    <source>
        <dbReference type="Proteomes" id="UP000053447"/>
    </source>
</evidence>
<accession>A0A0W4ZML5</accession>
<dbReference type="PANTHER" id="PTHR15502">
    <property type="entry name" value="CALCINEURIN-BINDING PROTEIN CABIN 1-RELATED"/>
    <property type="match status" value="1"/>
</dbReference>
<evidence type="ECO:0000256" key="3">
    <source>
        <dbReference type="ARBA" id="ARBA00023242"/>
    </source>
</evidence>
<dbReference type="STRING" id="1408657.A0A0W4ZML5"/>
<dbReference type="Proteomes" id="UP000053447">
    <property type="component" value="Unassembled WGS sequence"/>
</dbReference>
<dbReference type="eggNOG" id="ENOG502QQX4">
    <property type="taxonomic scope" value="Eukaryota"/>
</dbReference>
<dbReference type="OrthoDB" id="77564at2759"/>
<evidence type="ECO:0000256" key="2">
    <source>
        <dbReference type="ARBA" id="ARBA00007335"/>
    </source>
</evidence>
<organism evidence="4 5">
    <name type="scientific">Pneumocystis jirovecii (strain RU7)</name>
    <name type="common">Human pneumocystis pneumonia agent</name>
    <dbReference type="NCBI Taxonomy" id="1408657"/>
    <lineage>
        <taxon>Eukaryota</taxon>
        <taxon>Fungi</taxon>
        <taxon>Dikarya</taxon>
        <taxon>Ascomycota</taxon>
        <taxon>Taphrinomycotina</taxon>
        <taxon>Pneumocystomycetes</taxon>
        <taxon>Pneumocystaceae</taxon>
        <taxon>Pneumocystis</taxon>
    </lineage>
</organism>
<dbReference type="InterPro" id="IPR033053">
    <property type="entry name" value="Hir3/CABIN1"/>
</dbReference>
<protein>
    <recommendedName>
        <fullName evidence="6">Histone transcription regulator 3 homolog</fullName>
    </recommendedName>
</protein>